<proteinExistence type="inferred from homology"/>
<gene>
    <name evidence="2" type="ORF">DI396_15825</name>
</gene>
<dbReference type="InterPro" id="IPR015942">
    <property type="entry name" value="Asp/Glu/hydantoin_racemase"/>
</dbReference>
<dbReference type="PANTHER" id="PTHR28047">
    <property type="entry name" value="PROTEIN DCG1"/>
    <property type="match status" value="1"/>
</dbReference>
<name>A0A2V4MXK6_9RHOB</name>
<dbReference type="Pfam" id="PF01177">
    <property type="entry name" value="Asp_Glu_race"/>
    <property type="match status" value="1"/>
</dbReference>
<evidence type="ECO:0000256" key="1">
    <source>
        <dbReference type="ARBA" id="ARBA00038414"/>
    </source>
</evidence>
<dbReference type="Gene3D" id="3.40.50.12500">
    <property type="match status" value="1"/>
</dbReference>
<keyword evidence="3" id="KW-1185">Reference proteome</keyword>
<evidence type="ECO:0000313" key="3">
    <source>
        <dbReference type="Proteomes" id="UP000248012"/>
    </source>
</evidence>
<dbReference type="GO" id="GO:0047661">
    <property type="term" value="F:amino-acid racemase activity"/>
    <property type="evidence" value="ECO:0007669"/>
    <property type="project" value="InterPro"/>
</dbReference>
<dbReference type="InterPro" id="IPR053714">
    <property type="entry name" value="Iso_Racemase_Enz_sf"/>
</dbReference>
<dbReference type="Proteomes" id="UP000248012">
    <property type="component" value="Unassembled WGS sequence"/>
</dbReference>
<accession>A0A2V4MXK6</accession>
<dbReference type="AlphaFoldDB" id="A0A2V4MXK6"/>
<reference evidence="2 3" key="1">
    <citation type="submission" date="2018-05" db="EMBL/GenBank/DDBJ databases">
        <title>Oceanovita maritima gen. nov., sp. nov., a marine bacterium in the family Rhodobacteraceae isolated from surface seawater of Lundu port Xiamen, China.</title>
        <authorList>
            <person name="Hetharua B.H."/>
            <person name="Min D."/>
            <person name="Liao H."/>
            <person name="Tian Y."/>
        </authorList>
    </citation>
    <scope>NUCLEOTIDE SEQUENCE [LARGE SCALE GENOMIC DNA]</scope>
    <source>
        <strain evidence="2 3">FSX-11</strain>
    </source>
</reference>
<dbReference type="RefSeq" id="WP_110797350.1">
    <property type="nucleotide sequence ID" value="NZ_KZ826494.1"/>
</dbReference>
<comment type="similarity">
    <text evidence="1">Belongs to the HyuE racemase family.</text>
</comment>
<comment type="caution">
    <text evidence="2">The sequence shown here is derived from an EMBL/GenBank/DDBJ whole genome shotgun (WGS) entry which is preliminary data.</text>
</comment>
<dbReference type="InterPro" id="IPR052186">
    <property type="entry name" value="Hydantoin_racemase-like"/>
</dbReference>
<dbReference type="EMBL" id="QFVT01000015">
    <property type="protein sequence ID" value="PYC46382.1"/>
    <property type="molecule type" value="Genomic_DNA"/>
</dbReference>
<evidence type="ECO:0000313" key="2">
    <source>
        <dbReference type="EMBL" id="PYC46382.1"/>
    </source>
</evidence>
<organism evidence="2 3">
    <name type="scientific">Litorivita pollutaquae</name>
    <dbReference type="NCBI Taxonomy" id="2200892"/>
    <lineage>
        <taxon>Bacteria</taxon>
        <taxon>Pseudomonadati</taxon>
        <taxon>Pseudomonadota</taxon>
        <taxon>Alphaproteobacteria</taxon>
        <taxon>Rhodobacterales</taxon>
        <taxon>Paracoccaceae</taxon>
        <taxon>Litorivita</taxon>
    </lineage>
</organism>
<protein>
    <submittedName>
        <fullName evidence="2">HyuE hydantoin racemase</fullName>
    </submittedName>
</protein>
<sequence length="211" mass="21569">MIVLINPNSTEAMTQAMVETASKAGVVVEGWTSRDGPAAIQGSADGAACIPPLLALVRKASDAGAQAIIIGCFDDTGLDAAREIAACPVIGIGQAAYHMAVLAGGRFSVVTSLAVSVPILEDNIHAYGFTSKLARVRACGVPVLDLETDPAGTAPAVVGEIKRAVAEDKVDVVVLGCAGMVHIPAYFCEEEPVRLIDGVTSAAQLAFLLAK</sequence>
<dbReference type="OrthoDB" id="9791723at2"/>
<dbReference type="PANTHER" id="PTHR28047:SF5">
    <property type="entry name" value="PROTEIN DCG1"/>
    <property type="match status" value="1"/>
</dbReference>